<proteinExistence type="predicted"/>
<reference evidence="1" key="1">
    <citation type="journal article" date="2021" name="Environ. Microbiol.">
        <title>Gene family expansions and transcriptome signatures uncover fungal adaptations to wood decay.</title>
        <authorList>
            <person name="Hage H."/>
            <person name="Miyauchi S."/>
            <person name="Viragh M."/>
            <person name="Drula E."/>
            <person name="Min B."/>
            <person name="Chaduli D."/>
            <person name="Navarro D."/>
            <person name="Favel A."/>
            <person name="Norest M."/>
            <person name="Lesage-Meessen L."/>
            <person name="Balint B."/>
            <person name="Merenyi Z."/>
            <person name="de Eugenio L."/>
            <person name="Morin E."/>
            <person name="Martinez A.T."/>
            <person name="Baldrian P."/>
            <person name="Stursova M."/>
            <person name="Martinez M.J."/>
            <person name="Novotny C."/>
            <person name="Magnuson J.K."/>
            <person name="Spatafora J.W."/>
            <person name="Maurice S."/>
            <person name="Pangilinan J."/>
            <person name="Andreopoulos W."/>
            <person name="LaButti K."/>
            <person name="Hundley H."/>
            <person name="Na H."/>
            <person name="Kuo A."/>
            <person name="Barry K."/>
            <person name="Lipzen A."/>
            <person name="Henrissat B."/>
            <person name="Riley R."/>
            <person name="Ahrendt S."/>
            <person name="Nagy L.G."/>
            <person name="Grigoriev I.V."/>
            <person name="Martin F."/>
            <person name="Rosso M.N."/>
        </authorList>
    </citation>
    <scope>NUCLEOTIDE SEQUENCE</scope>
    <source>
        <strain evidence="1">CBS 384.51</strain>
    </source>
</reference>
<keyword evidence="2" id="KW-1185">Reference proteome</keyword>
<dbReference type="EMBL" id="MU274902">
    <property type="protein sequence ID" value="KAI0093392.1"/>
    <property type="molecule type" value="Genomic_DNA"/>
</dbReference>
<evidence type="ECO:0000313" key="2">
    <source>
        <dbReference type="Proteomes" id="UP001055072"/>
    </source>
</evidence>
<gene>
    <name evidence="1" type="ORF">BDY19DRAFT_1053843</name>
</gene>
<dbReference type="Proteomes" id="UP001055072">
    <property type="component" value="Unassembled WGS sequence"/>
</dbReference>
<organism evidence="1 2">
    <name type="scientific">Irpex rosettiformis</name>
    <dbReference type="NCBI Taxonomy" id="378272"/>
    <lineage>
        <taxon>Eukaryota</taxon>
        <taxon>Fungi</taxon>
        <taxon>Dikarya</taxon>
        <taxon>Basidiomycota</taxon>
        <taxon>Agaricomycotina</taxon>
        <taxon>Agaricomycetes</taxon>
        <taxon>Polyporales</taxon>
        <taxon>Irpicaceae</taxon>
        <taxon>Irpex</taxon>
    </lineage>
</organism>
<keyword evidence="1" id="KW-0503">Monooxygenase</keyword>
<name>A0ACB8UGA8_9APHY</name>
<sequence>MSSNTQSIAIPTLLAASSIAYVIFKKYEPENVLVFALLLVITPASLVPIVQQAPTTLLVATLTTFATYWSLILVLTVLYRISPFHPLAKYPGPLLCKVSKLWMAHVTASSGKAHIYVQEIHRIYKSDIVRIGPNELSTTNGDFPSAVLGVNGLARGPYYDTRIHEAGMSLDGIRDRSLHTIRHRPWARAMNTANIKHYEGLLSNVVADFIAALSQREGEVINMSEWSMFFGIDFMGQMAFTYDYGMIKNGRDTHGLIRLFESLTREGAWISHISWSLKFLQHLSSATETIDGLKLLGEQTVERRITAGSTAKDLFYHLIDEEGHEPTPPSLELCAVDGLTAIVAGSDTVATVLSHLWYFLVSHPTYFDRLRKEVDEVFPPGADTNKEIAKQMTMPFLNACVNEILRLYPPVLAGLQRRVEKHTGGRVVGSHFVPEDTQVSVWAYVVHRDPQHFSPIPDVFWPDRWLTQETYVLPTGNIISKDEIITNRDVFVPFSQGPMVCVGKSVALMEIRAVACAVVQYFDIEVVDQSCFDSYEDTLCEAFATIRGSLPICLHVRKP</sequence>
<protein>
    <submittedName>
        <fullName evidence="1">High nitrogen upregulated cytochrome P450 monooxygenase 1</fullName>
    </submittedName>
</protein>
<accession>A0ACB8UGA8</accession>
<evidence type="ECO:0000313" key="1">
    <source>
        <dbReference type="EMBL" id="KAI0093392.1"/>
    </source>
</evidence>
<keyword evidence="1" id="KW-0560">Oxidoreductase</keyword>
<comment type="caution">
    <text evidence="1">The sequence shown here is derived from an EMBL/GenBank/DDBJ whole genome shotgun (WGS) entry which is preliminary data.</text>
</comment>